<name>A0ABP0UDS1_9BRYO</name>
<organism evidence="2 3">
    <name type="scientific">Sphagnum troendelagicum</name>
    <dbReference type="NCBI Taxonomy" id="128251"/>
    <lineage>
        <taxon>Eukaryota</taxon>
        <taxon>Viridiplantae</taxon>
        <taxon>Streptophyta</taxon>
        <taxon>Embryophyta</taxon>
        <taxon>Bryophyta</taxon>
        <taxon>Sphagnophytina</taxon>
        <taxon>Sphagnopsida</taxon>
        <taxon>Sphagnales</taxon>
        <taxon>Sphagnaceae</taxon>
        <taxon>Sphagnum</taxon>
    </lineage>
</organism>
<feature type="domain" description="Domain X" evidence="1">
    <location>
        <begin position="233"/>
        <end position="324"/>
    </location>
</feature>
<dbReference type="Pfam" id="PF01348">
    <property type="entry name" value="Intron_maturas2"/>
    <property type="match status" value="1"/>
</dbReference>
<dbReference type="PANTHER" id="PTHR33642:SF4">
    <property type="entry name" value="COX1_OXI3 INTRON 1 PROTEIN-RELATED"/>
    <property type="match status" value="1"/>
</dbReference>
<evidence type="ECO:0000313" key="3">
    <source>
        <dbReference type="Proteomes" id="UP001497512"/>
    </source>
</evidence>
<dbReference type="InterPro" id="IPR024937">
    <property type="entry name" value="Domain_X"/>
</dbReference>
<sequence length="395" mass="45275">MKEQYVRYGKECLVGIQGSREAVEKISARIVQFLNTKLHLEVGFTSHVFTANNSVLFLGMRISAVLPSRWPRQYSREVETRRKSRGRLQNLAELRTEIWNKELQDLSLTAWALGLKKTKKKLSSWEAAEQAMYTKAQEASRDFLFKKIRRGETWQPLERLLCKEEIFLNDAATMGIPNEILKAHRHLSLLLQKFLQDESMSVERQKKIEKNLLQEEGEEERSGDFGLMMIPLQILAPMEVITGKLRRKGILQPSKAFPTVLTSMLNSSDEAIVTYFTSLAKGLLRYYCCCDNFQKVRQLVNHQVRWSALFTLASKHGCSAKKIITTHSRAPKVVDHKGKVIAQFPSSPIISRTGKRYLPDIQQDAVDDILQSTTIHLPLHRVKKGQVSRVQLRTA</sequence>
<accession>A0ABP0UDS1</accession>
<proteinExistence type="predicted"/>
<dbReference type="PANTHER" id="PTHR33642">
    <property type="entry name" value="COX1/OXI3 INTRON 1 PROTEIN-RELATED"/>
    <property type="match status" value="1"/>
</dbReference>
<keyword evidence="3" id="KW-1185">Reference proteome</keyword>
<protein>
    <recommendedName>
        <fullName evidence="1">Domain X domain-containing protein</fullName>
    </recommendedName>
</protein>
<evidence type="ECO:0000313" key="2">
    <source>
        <dbReference type="EMBL" id="CAK9219205.1"/>
    </source>
</evidence>
<dbReference type="EMBL" id="OZ019895">
    <property type="protein sequence ID" value="CAK9219205.1"/>
    <property type="molecule type" value="Genomic_DNA"/>
</dbReference>
<evidence type="ECO:0000259" key="1">
    <source>
        <dbReference type="Pfam" id="PF01348"/>
    </source>
</evidence>
<gene>
    <name evidence="2" type="ORF">CSSPTR1EN2_LOCUS14368</name>
</gene>
<reference evidence="2" key="1">
    <citation type="submission" date="2024-02" db="EMBL/GenBank/DDBJ databases">
        <authorList>
            <consortium name="ELIXIR-Norway"/>
            <consortium name="Elixir Norway"/>
        </authorList>
    </citation>
    <scope>NUCLEOTIDE SEQUENCE</scope>
</reference>
<dbReference type="Proteomes" id="UP001497512">
    <property type="component" value="Chromosome 3"/>
</dbReference>